<dbReference type="PANTHER" id="PTHR43289">
    <property type="entry name" value="MITOGEN-ACTIVATED PROTEIN KINASE KINASE KINASE 20-RELATED"/>
    <property type="match status" value="1"/>
</dbReference>
<feature type="region of interest" description="Disordered" evidence="11">
    <location>
        <begin position="273"/>
        <end position="384"/>
    </location>
</feature>
<evidence type="ECO:0000256" key="10">
    <source>
        <dbReference type="PROSITE-ProRule" id="PRU10141"/>
    </source>
</evidence>
<dbReference type="EC" id="2.7.11.1" evidence="1"/>
<keyword evidence="15" id="KW-1185">Reference proteome</keyword>
<reference evidence="15" key="1">
    <citation type="submission" date="2015-07" db="EMBL/GenBank/DDBJ databases">
        <title>Nocardia seriolae U-1 whole genome shotgun sequence.</title>
        <authorList>
            <person name="Imajoh M."/>
            <person name="Fukumoto Y."/>
            <person name="Sukeda M."/>
            <person name="Yamane J."/>
            <person name="Yamasaki K."/>
            <person name="Shimizu M."/>
            <person name="Ohnishi K."/>
            <person name="Oshima S."/>
        </authorList>
    </citation>
    <scope>NUCLEOTIDE SEQUENCE [LARGE SCALE GENOMIC DNA]</scope>
    <source>
        <strain evidence="15">U-1</strain>
    </source>
</reference>
<dbReference type="SMART" id="SM00740">
    <property type="entry name" value="PASTA"/>
    <property type="match status" value="2"/>
</dbReference>
<accession>A0ABC9Z0U1</accession>
<gene>
    <name evidence="14" type="ORF">NSK11_contig00111-0018</name>
</gene>
<feature type="domain" description="PASTA" evidence="13">
    <location>
        <begin position="526"/>
        <end position="596"/>
    </location>
</feature>
<protein>
    <recommendedName>
        <fullName evidence="1">non-specific serine/threonine protein kinase</fullName>
        <ecNumber evidence="1">2.7.11.1</ecNumber>
    </recommendedName>
</protein>
<dbReference type="Pfam" id="PF03793">
    <property type="entry name" value="PASTA"/>
    <property type="match status" value="2"/>
</dbReference>
<dbReference type="InterPro" id="IPR000719">
    <property type="entry name" value="Prot_kinase_dom"/>
</dbReference>
<reference evidence="14 15" key="2">
    <citation type="journal article" date="2016" name="Genome Announc.">
        <title>Draft Genome Sequence of Erythromycin- and Oxytetracycline-Sensitive Nocardia seriolae Strain U-1 (NBRC 110359).</title>
        <authorList>
            <person name="Imajoh M."/>
            <person name="Sukeda M."/>
            <person name="Shimizu M."/>
            <person name="Yamane J."/>
            <person name="Ohnishi K."/>
            <person name="Oshima S."/>
        </authorList>
    </citation>
    <scope>NUCLEOTIDE SEQUENCE [LARGE SCALE GENOMIC DNA]</scope>
    <source>
        <strain evidence="14 15">U-1</strain>
    </source>
</reference>
<comment type="catalytic activity">
    <reaction evidence="8">
        <text>L-threonyl-[protein] + ATP = O-phospho-L-threonyl-[protein] + ADP + H(+)</text>
        <dbReference type="Rhea" id="RHEA:46608"/>
        <dbReference type="Rhea" id="RHEA-COMP:11060"/>
        <dbReference type="Rhea" id="RHEA-COMP:11605"/>
        <dbReference type="ChEBI" id="CHEBI:15378"/>
        <dbReference type="ChEBI" id="CHEBI:30013"/>
        <dbReference type="ChEBI" id="CHEBI:30616"/>
        <dbReference type="ChEBI" id="CHEBI:61977"/>
        <dbReference type="ChEBI" id="CHEBI:456216"/>
        <dbReference type="EC" id="2.7.11.1"/>
    </reaction>
</comment>
<evidence type="ECO:0000259" key="13">
    <source>
        <dbReference type="PROSITE" id="PS51178"/>
    </source>
</evidence>
<dbReference type="GO" id="GO:0004674">
    <property type="term" value="F:protein serine/threonine kinase activity"/>
    <property type="evidence" value="ECO:0007669"/>
    <property type="project" value="UniProtKB-KW"/>
</dbReference>
<dbReference type="PROSITE" id="PS00107">
    <property type="entry name" value="PROTEIN_KINASE_ATP"/>
    <property type="match status" value="1"/>
</dbReference>
<evidence type="ECO:0000256" key="6">
    <source>
        <dbReference type="ARBA" id="ARBA00022777"/>
    </source>
</evidence>
<evidence type="ECO:0000256" key="7">
    <source>
        <dbReference type="ARBA" id="ARBA00022840"/>
    </source>
</evidence>
<dbReference type="Proteomes" id="UP000037179">
    <property type="component" value="Unassembled WGS sequence"/>
</dbReference>
<keyword evidence="7 10" id="KW-0067">ATP-binding</keyword>
<dbReference type="PANTHER" id="PTHR43289:SF6">
    <property type="entry name" value="SERINE_THREONINE-PROTEIN KINASE NEKL-3"/>
    <property type="match status" value="1"/>
</dbReference>
<comment type="caution">
    <text evidence="14">The sequence shown here is derived from an EMBL/GenBank/DDBJ whole genome shotgun (WGS) entry which is preliminary data.</text>
</comment>
<evidence type="ECO:0000256" key="8">
    <source>
        <dbReference type="ARBA" id="ARBA00047899"/>
    </source>
</evidence>
<dbReference type="Gene3D" id="3.30.200.20">
    <property type="entry name" value="Phosphorylase Kinase, domain 1"/>
    <property type="match status" value="1"/>
</dbReference>
<feature type="domain" description="Protein kinase" evidence="12">
    <location>
        <begin position="16"/>
        <end position="276"/>
    </location>
</feature>
<evidence type="ECO:0000313" key="15">
    <source>
        <dbReference type="Proteomes" id="UP000037179"/>
    </source>
</evidence>
<dbReference type="EMBL" id="BBYQ01000111">
    <property type="protein sequence ID" value="GAP31342.1"/>
    <property type="molecule type" value="Genomic_DNA"/>
</dbReference>
<dbReference type="PROSITE" id="PS50011">
    <property type="entry name" value="PROTEIN_KINASE_DOM"/>
    <property type="match status" value="1"/>
</dbReference>
<sequence>MAVSATLRPGEYFAGYQILRKLGAGGMGAVYQARDRDLPRFVALKLLSLPDDGALDSRARFRREADTVARLQHPNIVTVYARGEEADQLWIAMTFVDGSDVARALREGAMHPARAVRIISETAAALDHAHETGILHRDVQPANILLTEGRPERALLTDFGIAKAFDESRQLTQGGEILASFQYAAPERLTRPGEVDPRADVYSLGCTLFHMLTGQPPYPGQNVGQIIYGHAYEPIPLPSHRNPALPRGFDEVITRALAKEPDHRFANCAELARSAAQVTRQGPPPPRTGPQPKPGPQPRTGPPPHPKPPPQTGPARTSDHLSGPRFATTRTAPGVPTGPPPTIPAPPQRQAAPSGPPPEPPERTGRGDTGPGIGTGPPPPPKRDTTFRIMIGLAVVTALALVSYFVFKFGDGHPSLSSATTTGVVPVTTTAVVSPTTLTTTETPYTTTTWTSPTTTTAAPPKAIVVPDVVGSPIATAKTQLEKEGFVVKEVQREDKHTKGTVVALDPAAGTSHPVGSTVTVYVSSGPATTITMPTLVGLSVADATGALQKLGWKGTITPTYVKTTDTAKSGKITDQNPAAGTTIARDAPVTVSVGQVSYSSYPS</sequence>
<evidence type="ECO:0000256" key="2">
    <source>
        <dbReference type="ARBA" id="ARBA00022527"/>
    </source>
</evidence>
<dbReference type="CDD" id="cd14014">
    <property type="entry name" value="STKc_PknB_like"/>
    <property type="match status" value="1"/>
</dbReference>
<evidence type="ECO:0000256" key="3">
    <source>
        <dbReference type="ARBA" id="ARBA00022679"/>
    </source>
</evidence>
<feature type="compositionally biased region" description="Pro residues" evidence="11">
    <location>
        <begin position="282"/>
        <end position="312"/>
    </location>
</feature>
<evidence type="ECO:0000256" key="9">
    <source>
        <dbReference type="ARBA" id="ARBA00048679"/>
    </source>
</evidence>
<keyword evidence="5 10" id="KW-0547">Nucleotide-binding</keyword>
<dbReference type="AlphaFoldDB" id="A0ABC9Z0U1"/>
<dbReference type="SUPFAM" id="SSF56112">
    <property type="entry name" value="Protein kinase-like (PK-like)"/>
    <property type="match status" value="1"/>
</dbReference>
<dbReference type="Gene3D" id="3.30.10.20">
    <property type="match status" value="2"/>
</dbReference>
<proteinExistence type="predicted"/>
<evidence type="ECO:0000259" key="12">
    <source>
        <dbReference type="PROSITE" id="PS50011"/>
    </source>
</evidence>
<organism evidence="14 15">
    <name type="scientific">Nocardia seriolae</name>
    <dbReference type="NCBI Taxonomy" id="37332"/>
    <lineage>
        <taxon>Bacteria</taxon>
        <taxon>Bacillati</taxon>
        <taxon>Actinomycetota</taxon>
        <taxon>Actinomycetes</taxon>
        <taxon>Mycobacteriales</taxon>
        <taxon>Nocardiaceae</taxon>
        <taxon>Nocardia</taxon>
    </lineage>
</organism>
<keyword evidence="2 14" id="KW-0723">Serine/threonine-protein kinase</keyword>
<dbReference type="PROSITE" id="PS51178">
    <property type="entry name" value="PASTA"/>
    <property type="match status" value="2"/>
</dbReference>
<keyword evidence="4" id="KW-0677">Repeat</keyword>
<dbReference type="CDD" id="cd06577">
    <property type="entry name" value="PASTA_pknB"/>
    <property type="match status" value="2"/>
</dbReference>
<dbReference type="InterPro" id="IPR011009">
    <property type="entry name" value="Kinase-like_dom_sf"/>
</dbReference>
<evidence type="ECO:0000256" key="4">
    <source>
        <dbReference type="ARBA" id="ARBA00022737"/>
    </source>
</evidence>
<keyword evidence="6 14" id="KW-0418">Kinase</keyword>
<dbReference type="InterPro" id="IPR005543">
    <property type="entry name" value="PASTA_dom"/>
</dbReference>
<feature type="compositionally biased region" description="Pro residues" evidence="11">
    <location>
        <begin position="336"/>
        <end position="347"/>
    </location>
</feature>
<evidence type="ECO:0000313" key="14">
    <source>
        <dbReference type="EMBL" id="GAP31342.1"/>
    </source>
</evidence>
<dbReference type="InterPro" id="IPR017441">
    <property type="entry name" value="Protein_kinase_ATP_BS"/>
</dbReference>
<keyword evidence="3" id="KW-0808">Transferase</keyword>
<evidence type="ECO:0000256" key="1">
    <source>
        <dbReference type="ARBA" id="ARBA00012513"/>
    </source>
</evidence>
<dbReference type="Gene3D" id="1.10.510.10">
    <property type="entry name" value="Transferase(Phosphotransferase) domain 1"/>
    <property type="match status" value="1"/>
</dbReference>
<dbReference type="Pfam" id="PF00069">
    <property type="entry name" value="Pkinase"/>
    <property type="match status" value="1"/>
</dbReference>
<feature type="binding site" evidence="10">
    <location>
        <position position="45"/>
    </location>
    <ligand>
        <name>ATP</name>
        <dbReference type="ChEBI" id="CHEBI:30616"/>
    </ligand>
</feature>
<dbReference type="GO" id="GO:0005524">
    <property type="term" value="F:ATP binding"/>
    <property type="evidence" value="ECO:0007669"/>
    <property type="project" value="UniProtKB-UniRule"/>
</dbReference>
<name>A0ABC9Z0U1_9NOCA</name>
<evidence type="ECO:0000256" key="5">
    <source>
        <dbReference type="ARBA" id="ARBA00022741"/>
    </source>
</evidence>
<evidence type="ECO:0000256" key="11">
    <source>
        <dbReference type="SAM" id="MobiDB-lite"/>
    </source>
</evidence>
<feature type="domain" description="PASTA" evidence="13">
    <location>
        <begin position="459"/>
        <end position="525"/>
    </location>
</feature>
<comment type="catalytic activity">
    <reaction evidence="9">
        <text>L-seryl-[protein] + ATP = O-phospho-L-seryl-[protein] + ADP + H(+)</text>
        <dbReference type="Rhea" id="RHEA:17989"/>
        <dbReference type="Rhea" id="RHEA-COMP:9863"/>
        <dbReference type="Rhea" id="RHEA-COMP:11604"/>
        <dbReference type="ChEBI" id="CHEBI:15378"/>
        <dbReference type="ChEBI" id="CHEBI:29999"/>
        <dbReference type="ChEBI" id="CHEBI:30616"/>
        <dbReference type="ChEBI" id="CHEBI:83421"/>
        <dbReference type="ChEBI" id="CHEBI:456216"/>
        <dbReference type="EC" id="2.7.11.1"/>
    </reaction>
</comment>